<protein>
    <submittedName>
        <fullName evidence="2">Predicted protein</fullName>
    </submittedName>
</protein>
<reference evidence="3" key="1">
    <citation type="journal article" date="2010" name="Genome Res.">
        <title>Population genomic sequencing of Coccidioides fungi reveals recent hybridization and transposon control.</title>
        <authorList>
            <person name="Neafsey D.E."/>
            <person name="Barker B.M."/>
            <person name="Sharpton T.J."/>
            <person name="Stajich J.E."/>
            <person name="Park D.J."/>
            <person name="Whiston E."/>
            <person name="Hung C.-Y."/>
            <person name="McMahan C."/>
            <person name="White J."/>
            <person name="Sykes S."/>
            <person name="Heiman D."/>
            <person name="Young S."/>
            <person name="Zeng Q."/>
            <person name="Abouelleil A."/>
            <person name="Aftuck L."/>
            <person name="Bessette D."/>
            <person name="Brown A."/>
            <person name="FitzGerald M."/>
            <person name="Lui A."/>
            <person name="Macdonald J.P."/>
            <person name="Priest M."/>
            <person name="Orbach M.J."/>
            <person name="Galgiani J.N."/>
            <person name="Kirkland T.N."/>
            <person name="Cole G.T."/>
            <person name="Birren B.W."/>
            <person name="Henn M.R."/>
            <person name="Taylor J.W."/>
            <person name="Rounsley S.D."/>
        </authorList>
    </citation>
    <scope>NUCLEOTIDE SEQUENCE [LARGE SCALE GENOMIC DNA]</scope>
    <source>
        <strain evidence="3">RMSCC 757 / Silveira</strain>
    </source>
</reference>
<feature type="region of interest" description="Disordered" evidence="1">
    <location>
        <begin position="1"/>
        <end position="69"/>
    </location>
</feature>
<dbReference type="VEuPathDB" id="FungiDB:CPSG_06985"/>
<feature type="compositionally biased region" description="Basic and acidic residues" evidence="1">
    <location>
        <begin position="8"/>
        <end position="23"/>
    </location>
</feature>
<dbReference type="Proteomes" id="UP000002497">
    <property type="component" value="Unassembled WGS sequence"/>
</dbReference>
<feature type="compositionally biased region" description="Basic residues" evidence="1">
    <location>
        <begin position="31"/>
        <end position="44"/>
    </location>
</feature>
<organism evidence="3">
    <name type="scientific">Coccidioides posadasii (strain RMSCC 757 / Silveira)</name>
    <name type="common">Valley fever fungus</name>
    <dbReference type="NCBI Taxonomy" id="443226"/>
    <lineage>
        <taxon>Eukaryota</taxon>
        <taxon>Fungi</taxon>
        <taxon>Dikarya</taxon>
        <taxon>Ascomycota</taxon>
        <taxon>Pezizomycotina</taxon>
        <taxon>Eurotiomycetes</taxon>
        <taxon>Eurotiomycetidae</taxon>
        <taxon>Onygenales</taxon>
        <taxon>Onygenaceae</taxon>
        <taxon>Coccidioides</taxon>
    </lineage>
</organism>
<name>E9DAY3_COCPS</name>
<sequence length="162" mass="18069">MSPGKQLARWEENGESQRGERLRLSGFSGRKSGRRGRRGTRRFLFKGARVEPIKPRSPPHSQSGGRQSVRLANHELLWLPRKQPAGTALSPIEEVYAMCRPGSTMFPATSAKKDGKHRLIDKKQTKARKQPACPVRSAVRVSLESRSRGKISSRLPCRNSSG</sequence>
<feature type="region of interest" description="Disordered" evidence="1">
    <location>
        <begin position="122"/>
        <end position="162"/>
    </location>
</feature>
<dbReference type="AlphaFoldDB" id="E9DAY3"/>
<proteinExistence type="predicted"/>
<keyword evidence="3" id="KW-1185">Reference proteome</keyword>
<reference evidence="3" key="2">
    <citation type="submission" date="2010-03" db="EMBL/GenBank/DDBJ databases">
        <title>The genome sequence of Coccidioides posadasii strain Silveira.</title>
        <authorList>
            <consortium name="The Broad Institute Genome Sequencing Center for Infectious Disease"/>
            <person name="Neafsey D."/>
            <person name="Orbach M."/>
            <person name="Henn M.R."/>
            <person name="Cole G.T."/>
            <person name="Galgiani J."/>
            <person name="Gardner M.J."/>
            <person name="Kirkland T.N."/>
            <person name="Taylor J.W."/>
            <person name="Young S.K."/>
            <person name="Zeng Q."/>
            <person name="Koehrsen M."/>
            <person name="Alvarado L."/>
            <person name="Berlin A."/>
            <person name="Borenstein D."/>
            <person name="Chapman S.B."/>
            <person name="Chen Z."/>
            <person name="Engels R."/>
            <person name="Freedman E."/>
            <person name="Gellesch M."/>
            <person name="Goldberg J."/>
            <person name="Griggs A."/>
            <person name="Gujja S."/>
            <person name="Heilman E."/>
            <person name="Heiman D."/>
            <person name="Howarth C."/>
            <person name="Jen D."/>
            <person name="Larson L."/>
            <person name="Mehta T."/>
            <person name="Neiman D."/>
            <person name="Park D."/>
            <person name="Pearson M."/>
            <person name="Richards J."/>
            <person name="Roberts A."/>
            <person name="Saif S."/>
            <person name="Shea T."/>
            <person name="Shenoy N."/>
            <person name="Sisk P."/>
            <person name="Stolte C."/>
            <person name="Sykes S."/>
            <person name="Walk T."/>
            <person name="White J."/>
            <person name="Yandava C."/>
            <person name="Haas B."/>
            <person name="Nusbaum C."/>
            <person name="Birren B."/>
        </authorList>
    </citation>
    <scope>NUCLEOTIDE SEQUENCE [LARGE SCALE GENOMIC DNA]</scope>
    <source>
        <strain evidence="3">RMSCC 757 / Silveira</strain>
    </source>
</reference>
<dbReference type="EMBL" id="GL636497">
    <property type="protein sequence ID" value="EFW16468.1"/>
    <property type="molecule type" value="Genomic_DNA"/>
</dbReference>
<evidence type="ECO:0000313" key="2">
    <source>
        <dbReference type="EMBL" id="EFW16468.1"/>
    </source>
</evidence>
<dbReference type="HOGENOM" id="CLU_1635230_0_0_1"/>
<evidence type="ECO:0000256" key="1">
    <source>
        <dbReference type="SAM" id="MobiDB-lite"/>
    </source>
</evidence>
<accession>E9DAY3</accession>
<evidence type="ECO:0000313" key="3">
    <source>
        <dbReference type="Proteomes" id="UP000002497"/>
    </source>
</evidence>
<gene>
    <name evidence="2" type="ORF">CPSG_06985</name>
</gene>